<keyword evidence="4" id="KW-0238">DNA-binding</keyword>
<accession>A0A7V4WKR6</accession>
<evidence type="ECO:0000313" key="6">
    <source>
        <dbReference type="EMBL" id="HGY39665.1"/>
    </source>
</evidence>
<comment type="function">
    <text evidence="1">Required for the transposition of the insertion element.</text>
</comment>
<keyword evidence="5" id="KW-0233">DNA recombination</keyword>
<gene>
    <name evidence="6" type="ORF">ENW11_07675</name>
</gene>
<proteinExistence type="inferred from homology"/>
<evidence type="ECO:0000256" key="4">
    <source>
        <dbReference type="ARBA" id="ARBA00023125"/>
    </source>
</evidence>
<reference evidence="6" key="1">
    <citation type="journal article" date="2020" name="mSystems">
        <title>Genome- and Community-Level Interaction Insights into Carbon Utilization and Element Cycling Functions of Hydrothermarchaeota in Hydrothermal Sediment.</title>
        <authorList>
            <person name="Zhou Z."/>
            <person name="Liu Y."/>
            <person name="Xu W."/>
            <person name="Pan J."/>
            <person name="Luo Z.H."/>
            <person name="Li M."/>
        </authorList>
    </citation>
    <scope>NUCLEOTIDE SEQUENCE [LARGE SCALE GENOMIC DNA]</scope>
    <source>
        <strain evidence="6">SpSt-82</strain>
    </source>
</reference>
<dbReference type="InterPro" id="IPR001207">
    <property type="entry name" value="Transposase_mutator"/>
</dbReference>
<evidence type="ECO:0000256" key="5">
    <source>
        <dbReference type="ARBA" id="ARBA00023172"/>
    </source>
</evidence>
<dbReference type="EMBL" id="DTIY01000053">
    <property type="protein sequence ID" value="HGY39665.1"/>
    <property type="molecule type" value="Genomic_DNA"/>
</dbReference>
<dbReference type="AlphaFoldDB" id="A0A7V4WKR6"/>
<keyword evidence="3" id="KW-0815">Transposition</keyword>
<evidence type="ECO:0000256" key="1">
    <source>
        <dbReference type="ARBA" id="ARBA00002190"/>
    </source>
</evidence>
<organism evidence="6">
    <name type="scientific">Candidatus Caldatribacterium saccharofermentans</name>
    <dbReference type="NCBI Taxonomy" id="1454753"/>
    <lineage>
        <taxon>Bacteria</taxon>
        <taxon>Pseudomonadati</taxon>
        <taxon>Atribacterota</taxon>
        <taxon>Atribacteria</taxon>
        <taxon>Atribacterales</taxon>
        <taxon>Candidatus Caldatribacteriaceae</taxon>
        <taxon>Candidatus Caldatribacterium</taxon>
    </lineage>
</organism>
<dbReference type="GO" id="GO:0003677">
    <property type="term" value="F:DNA binding"/>
    <property type="evidence" value="ECO:0007669"/>
    <property type="project" value="UniProtKB-KW"/>
</dbReference>
<dbReference type="Pfam" id="PF00872">
    <property type="entry name" value="Transposase_mut"/>
    <property type="match status" value="1"/>
</dbReference>
<name>A0A7V4WKR6_9BACT</name>
<comment type="similarity">
    <text evidence="2">Belongs to the transposase mutator family.</text>
</comment>
<comment type="caution">
    <text evidence="6">The sequence shown here is derived from an EMBL/GenBank/DDBJ whole genome shotgun (WGS) entry which is preliminary data.</text>
</comment>
<evidence type="ECO:0000256" key="2">
    <source>
        <dbReference type="ARBA" id="ARBA00010961"/>
    </source>
</evidence>
<dbReference type="GO" id="GO:0006313">
    <property type="term" value="P:DNA transposition"/>
    <property type="evidence" value="ECO:0007669"/>
    <property type="project" value="InterPro"/>
</dbReference>
<sequence>MRRVLQVLTATKPAIPFPSQVLWKTSRSCRGFSPAGSGPREGPEAILTSRAVGGSTWKISAFLEGTCEVFCSSQNISRLFEVASEQVGLSWERSLSEEYYAVFLDGTFLSVRRGKMAKEPVYIALGSKPNE</sequence>
<evidence type="ECO:0008006" key="7">
    <source>
        <dbReference type="Google" id="ProtNLM"/>
    </source>
</evidence>
<protein>
    <recommendedName>
        <fullName evidence="7">Mutator family transposase</fullName>
    </recommendedName>
</protein>
<evidence type="ECO:0000256" key="3">
    <source>
        <dbReference type="ARBA" id="ARBA00022578"/>
    </source>
</evidence>
<dbReference type="GO" id="GO:0004803">
    <property type="term" value="F:transposase activity"/>
    <property type="evidence" value="ECO:0007669"/>
    <property type="project" value="InterPro"/>
</dbReference>